<feature type="transmembrane region" description="Helical" evidence="2">
    <location>
        <begin position="94"/>
        <end position="120"/>
    </location>
</feature>
<feature type="transmembrane region" description="Helical" evidence="2">
    <location>
        <begin position="734"/>
        <end position="757"/>
    </location>
</feature>
<evidence type="ECO:0000256" key="1">
    <source>
        <dbReference type="SAM" id="MobiDB-lite"/>
    </source>
</evidence>
<feature type="transmembrane region" description="Helical" evidence="2">
    <location>
        <begin position="270"/>
        <end position="289"/>
    </location>
</feature>
<evidence type="ECO:0008006" key="5">
    <source>
        <dbReference type="Google" id="ProtNLM"/>
    </source>
</evidence>
<dbReference type="Proteomes" id="UP001139485">
    <property type="component" value="Unassembled WGS sequence"/>
</dbReference>
<feature type="transmembrane region" description="Helical" evidence="2">
    <location>
        <begin position="174"/>
        <end position="199"/>
    </location>
</feature>
<accession>A0A9X2IGM1</accession>
<organism evidence="3 4">
    <name type="scientific">Nocardioides bruguierae</name>
    <dbReference type="NCBI Taxonomy" id="2945102"/>
    <lineage>
        <taxon>Bacteria</taxon>
        <taxon>Bacillati</taxon>
        <taxon>Actinomycetota</taxon>
        <taxon>Actinomycetes</taxon>
        <taxon>Propionibacteriales</taxon>
        <taxon>Nocardioidaceae</taxon>
        <taxon>Nocardioides</taxon>
    </lineage>
</organism>
<evidence type="ECO:0000313" key="4">
    <source>
        <dbReference type="Proteomes" id="UP001139485"/>
    </source>
</evidence>
<keyword evidence="2" id="KW-1133">Transmembrane helix</keyword>
<proteinExistence type="predicted"/>
<comment type="caution">
    <text evidence="3">The sequence shown here is derived from an EMBL/GenBank/DDBJ whole genome shotgun (WGS) entry which is preliminary data.</text>
</comment>
<dbReference type="AlphaFoldDB" id="A0A9X2IGM1"/>
<feature type="transmembrane region" description="Helical" evidence="2">
    <location>
        <begin position="44"/>
        <end position="61"/>
    </location>
</feature>
<keyword evidence="2" id="KW-0812">Transmembrane</keyword>
<dbReference type="RefSeq" id="WP_250827442.1">
    <property type="nucleotide sequence ID" value="NZ_JAMOIL010000013.1"/>
</dbReference>
<protein>
    <recommendedName>
        <fullName evidence="5">FtsX-like permease family protein</fullName>
    </recommendedName>
</protein>
<feature type="transmembrane region" description="Helical" evidence="2">
    <location>
        <begin position="132"/>
        <end position="153"/>
    </location>
</feature>
<evidence type="ECO:0000256" key="2">
    <source>
        <dbReference type="SAM" id="Phobius"/>
    </source>
</evidence>
<dbReference type="EMBL" id="JAMOIL010000013">
    <property type="protein sequence ID" value="MCM0620920.1"/>
    <property type="molecule type" value="Genomic_DNA"/>
</dbReference>
<evidence type="ECO:0000313" key="3">
    <source>
        <dbReference type="EMBL" id="MCM0620920.1"/>
    </source>
</evidence>
<keyword evidence="2" id="KW-0472">Membrane</keyword>
<feature type="transmembrane region" description="Helical" evidence="2">
    <location>
        <begin position="219"/>
        <end position="238"/>
    </location>
</feature>
<gene>
    <name evidence="3" type="ORF">M8330_11525</name>
</gene>
<feature type="compositionally biased region" description="Acidic residues" evidence="1">
    <location>
        <begin position="579"/>
        <end position="593"/>
    </location>
</feature>
<feature type="region of interest" description="Disordered" evidence="1">
    <location>
        <begin position="571"/>
        <end position="593"/>
    </location>
</feature>
<feature type="transmembrane region" description="Helical" evidence="2">
    <location>
        <begin position="682"/>
        <end position="703"/>
    </location>
</feature>
<feature type="transmembrane region" description="Helical" evidence="2">
    <location>
        <begin position="777"/>
        <end position="796"/>
    </location>
</feature>
<sequence>MTRTLRGAWSRRGTLLPLLGLTVVVVAGVVSVLGVAGATGTSRALALPLLVLGAVALPTTGRELAVARRGEIALARLRGHEGAPLVALLSAEPLLVLLLGGALGVVAGLGVALVAVPAWTSEPASVVLTARVLVGALVAAVVVLLAGLVAVGVGMVSALREPLADQVGGRPRHAAAGAAAAFGQVLVVVAGALACYRAVVAGQDGTGSGSGTGEPDLVVLAGPALVGLAVGGLVLVLLRAGARALVRRRDAGLAGYVATRRLARTADAAAAVRVLVAAAVVAGLAVSAASDVDAWVEDTARLEAGGPVVVRASDDVDLDAAALLALTRRLDPAGTSLLPVVTVPGTGSAPARRVYWDSARAGAVLGDFYDSTPAAGVADLGDVLGGSESTTLVQGTRLTATVSGVSARSRGRVRPEVVVELARPDGRGLTVMLAGRLPRSGEPLTLTRRVACTDGCTLTSVTLARPDGTSTLPWLLRDLRVTAPGAADEDEQAGDLLATRLGASTTGITFERGGVLRRPDHVEEGEVHAPPTVTSDGLLATATRDPLTAVPLTAEGAVPVVATDTALASTSGLTSTQVEDGETFGDDPVAESPGGDDLDAVVVASAPALPLVGADGLLMDLPRALEGASPTVPLAQLSVVAAAGTSDDLLTQVADALGAQPRTLADVRADVEAGTGAVQARVYLLIAAFCLLAAVLVLTTAVVRERRGWVRDVAALRVAGVPIATLRDSVRREVAGLLVLGAAGAALGTALSAALLLPSLGLVRVPDHGLALEPGVTTGPLVVLAAVVAVVVVAVVGRGRSVGAVSTRPGLLREEAR</sequence>
<reference evidence="3" key="1">
    <citation type="submission" date="2022-05" db="EMBL/GenBank/DDBJ databases">
        <authorList>
            <person name="Tuo L."/>
        </authorList>
    </citation>
    <scope>NUCLEOTIDE SEQUENCE</scope>
    <source>
        <strain evidence="3">BSK12Z-4</strain>
    </source>
</reference>
<feature type="transmembrane region" description="Helical" evidence="2">
    <location>
        <begin position="15"/>
        <end position="38"/>
    </location>
</feature>
<keyword evidence="4" id="KW-1185">Reference proteome</keyword>
<name>A0A9X2IGM1_9ACTN</name>